<dbReference type="SUPFAM" id="SSF50037">
    <property type="entry name" value="C-terminal domain of transcriptional repressors"/>
    <property type="match status" value="1"/>
</dbReference>
<dbReference type="OrthoDB" id="3543060at2"/>
<evidence type="ECO:0000313" key="4">
    <source>
        <dbReference type="Proteomes" id="UP000198953"/>
    </source>
</evidence>
<feature type="domain" description="Ferrous iron transporter FeoA-like" evidence="2">
    <location>
        <begin position="2"/>
        <end position="72"/>
    </location>
</feature>
<dbReference type="Pfam" id="PF04023">
    <property type="entry name" value="FeoA"/>
    <property type="match status" value="1"/>
</dbReference>
<dbReference type="STRING" id="46177.SAMN05660976_00922"/>
<organism evidence="3 4">
    <name type="scientific">Nonomuraea pusilla</name>
    <dbReference type="NCBI Taxonomy" id="46177"/>
    <lineage>
        <taxon>Bacteria</taxon>
        <taxon>Bacillati</taxon>
        <taxon>Actinomycetota</taxon>
        <taxon>Actinomycetes</taxon>
        <taxon>Streptosporangiales</taxon>
        <taxon>Streptosporangiaceae</taxon>
        <taxon>Nonomuraea</taxon>
    </lineage>
</organism>
<keyword evidence="1" id="KW-0408">Iron</keyword>
<gene>
    <name evidence="3" type="ORF">SAMN05660976_00922</name>
</gene>
<keyword evidence="4" id="KW-1185">Reference proteome</keyword>
<evidence type="ECO:0000259" key="2">
    <source>
        <dbReference type="SMART" id="SM00899"/>
    </source>
</evidence>
<dbReference type="GO" id="GO:0046914">
    <property type="term" value="F:transition metal ion binding"/>
    <property type="evidence" value="ECO:0007669"/>
    <property type="project" value="InterPro"/>
</dbReference>
<proteinExistence type="predicted"/>
<dbReference type="Gene3D" id="2.30.30.90">
    <property type="match status" value="1"/>
</dbReference>
<dbReference type="SMART" id="SM00899">
    <property type="entry name" value="FeoA"/>
    <property type="match status" value="1"/>
</dbReference>
<protein>
    <submittedName>
        <fullName evidence="3">Fe2+ transport system protein FeoA</fullName>
    </submittedName>
</protein>
<dbReference type="InterPro" id="IPR008988">
    <property type="entry name" value="Transcriptional_repressor_C"/>
</dbReference>
<dbReference type="AlphaFoldDB" id="A0A1H7IUA4"/>
<dbReference type="InterPro" id="IPR007167">
    <property type="entry name" value="Fe-transptr_FeoA-like"/>
</dbReference>
<dbReference type="EMBL" id="FOBF01000002">
    <property type="protein sequence ID" value="SEK65522.1"/>
    <property type="molecule type" value="Genomic_DNA"/>
</dbReference>
<dbReference type="Proteomes" id="UP000198953">
    <property type="component" value="Unassembled WGS sequence"/>
</dbReference>
<reference evidence="3 4" key="1">
    <citation type="submission" date="2016-10" db="EMBL/GenBank/DDBJ databases">
        <authorList>
            <person name="de Groot N.N."/>
        </authorList>
    </citation>
    <scope>NUCLEOTIDE SEQUENCE [LARGE SCALE GENOMIC DNA]</scope>
    <source>
        <strain evidence="3 4">DSM 43357</strain>
    </source>
</reference>
<dbReference type="InterPro" id="IPR038157">
    <property type="entry name" value="FeoA_core_dom"/>
</dbReference>
<evidence type="ECO:0000256" key="1">
    <source>
        <dbReference type="ARBA" id="ARBA00023004"/>
    </source>
</evidence>
<dbReference type="RefSeq" id="WP_091098513.1">
    <property type="nucleotide sequence ID" value="NZ_FOBF01000002.1"/>
</dbReference>
<accession>A0A1H7IUA4</accession>
<evidence type="ECO:0000313" key="3">
    <source>
        <dbReference type="EMBL" id="SEK65522.1"/>
    </source>
</evidence>
<sequence length="73" mass="7555">MRTVRHLTPPATVRLGRLLAGPERPRLLELGLLPGTVVRVLSRGATGGFVLAVGDTRIAIDDGTAAGLEVADA</sequence>
<name>A0A1H7IUA4_9ACTN</name>